<dbReference type="Gene3D" id="2.60.120.380">
    <property type="match status" value="1"/>
</dbReference>
<protein>
    <submittedName>
        <fullName evidence="2">Pre-peptidase C-terminal domain-containing protein</fullName>
    </submittedName>
</protein>
<dbReference type="PRINTS" id="PR00313">
    <property type="entry name" value="CABNDNGRPT"/>
</dbReference>
<dbReference type="InterPro" id="IPR001343">
    <property type="entry name" value="Hemolysn_Ca-bd"/>
</dbReference>
<dbReference type="Proteomes" id="UP001597308">
    <property type="component" value="Unassembled WGS sequence"/>
</dbReference>
<sequence length="977" mass="100459">MRVADFDGFDPASGAASRVFDDTIPGDATTTETIAVGGSEVGYIGPDSSDEDWYGVTLTEGETYTVSLAASGDGELDPYLYVYDLAGGLLYANDDSGEGLNSSLTFTATYTGQYYLGAAAYLSGGNIGEYTLSIDIDVPPPPADLLDSIDWGTQVSTQDNVIRVYFAADGETFDGETSIGWSAYEITQAMLAFETYAHILDVTFEIVDDVVSSDFQLVLDLDDPGSLGYFNPPGEINAGVGWFNADGVGWSDGLEQGGYGFITLIHEYGHGLGLAHPHDNGGTSVIMDGVTGPFGSYGVADLNQGVFTTMSYNDAWPLGPLGLSGTYAYGWQGTPMALDIAVLQEKYGANTDYNSGDNVYLLPSANALGTFYSAIWDGGGVDEIRYDGTAAATIDLRAATLLYEYGGGGFISYASDVIGGFTIANGVVIENATGGSGNDVLVGNAGRNVLNGRGGADEMIGGAGNDRYIVDNVGDIVFEYESEGADVVESSVTYALSDNIENLKLTGTASINGTGNGLANVLLGNNAANRLNGLGGADEMRGADGNDLYVVDNVGDIVIERANQGADRVDSYITYTLGAHVEHLKLIGDATINGSGNELANIISGNAANNRIDGRGGADDMRGGAGNDTYYVDNVGDRVTERAGEGVDLVDSTVSYVLSAHVEYLRLSGTAAIGGVGNDLANVISGNGANNRIDGRGGADDMRGGAGDDTYFVDNTGDIVTERPGGGVDLVDSTVSYALSAHVEYLRLSGTAAIGGVGNNLANVISGNGANNRIDGRGGADDMRGGAGDDTYVVDNVGDIVTERSGGGTDTVESTVSHTLSAHVENLSLRGAGAINATGNGLANVITGNNAANVLNGGLGADTLTGNRGADIFVFDTVLGGGNIDRITDFSVPQDTIRLDDGIFTGLAVTPTPAGNVLAASAFTIGAAATDAFDRIIYNSATGALFFDLDGVGGADQVQFATLTAGLGLTNLDFQVV</sequence>
<proteinExistence type="predicted"/>
<dbReference type="CDD" id="cd04277">
    <property type="entry name" value="ZnMc_serralysin_like"/>
    <property type="match status" value="1"/>
</dbReference>
<dbReference type="Pfam" id="PF04151">
    <property type="entry name" value="PPC"/>
    <property type="match status" value="1"/>
</dbReference>
<dbReference type="InterPro" id="IPR007280">
    <property type="entry name" value="Peptidase_C_arc/bac"/>
</dbReference>
<dbReference type="Pfam" id="PF00353">
    <property type="entry name" value="HemolysinCabind"/>
    <property type="match status" value="6"/>
</dbReference>
<feature type="domain" description="Peptidase C-terminal archaeal/bacterial" evidence="1">
    <location>
        <begin position="50"/>
        <end position="117"/>
    </location>
</feature>
<evidence type="ECO:0000259" key="1">
    <source>
        <dbReference type="Pfam" id="PF04151"/>
    </source>
</evidence>
<accession>A0ABW4K2S1</accession>
<evidence type="ECO:0000313" key="2">
    <source>
        <dbReference type="EMBL" id="MFD1702464.1"/>
    </source>
</evidence>
<gene>
    <name evidence="2" type="ORF">ACFSCV_05530</name>
</gene>
<dbReference type="SUPFAM" id="SSF55486">
    <property type="entry name" value="Metalloproteases ('zincins'), catalytic domain"/>
    <property type="match status" value="1"/>
</dbReference>
<dbReference type="InterPro" id="IPR024079">
    <property type="entry name" value="MetalloPept_cat_dom_sf"/>
</dbReference>
<dbReference type="Gene3D" id="3.40.390.10">
    <property type="entry name" value="Collagenase (Catalytic Domain)"/>
    <property type="match status" value="1"/>
</dbReference>
<evidence type="ECO:0000313" key="3">
    <source>
        <dbReference type="Proteomes" id="UP001597308"/>
    </source>
</evidence>
<dbReference type="InterPro" id="IPR034033">
    <property type="entry name" value="Serralysin-like"/>
</dbReference>
<dbReference type="InterPro" id="IPR011049">
    <property type="entry name" value="Serralysin-like_metalloprot_C"/>
</dbReference>
<dbReference type="SUPFAM" id="SSF51120">
    <property type="entry name" value="beta-Roll"/>
    <property type="match status" value="3"/>
</dbReference>
<keyword evidence="3" id="KW-1185">Reference proteome</keyword>
<name>A0ABW4K2S1_9HYPH</name>
<organism evidence="2 3">
    <name type="scientific">Methylopila henanensis</name>
    <dbReference type="NCBI Taxonomy" id="873516"/>
    <lineage>
        <taxon>Bacteria</taxon>
        <taxon>Pseudomonadati</taxon>
        <taxon>Pseudomonadota</taxon>
        <taxon>Alphaproteobacteria</taxon>
        <taxon>Hyphomicrobiales</taxon>
        <taxon>Methylopilaceae</taxon>
        <taxon>Methylopila</taxon>
    </lineage>
</organism>
<dbReference type="Gene3D" id="2.150.10.10">
    <property type="entry name" value="Serralysin-like metalloprotease, C-terminal"/>
    <property type="match status" value="5"/>
</dbReference>
<comment type="caution">
    <text evidence="2">The sequence shown here is derived from an EMBL/GenBank/DDBJ whole genome shotgun (WGS) entry which is preliminary data.</text>
</comment>
<dbReference type="EMBL" id="JBHUER010000003">
    <property type="protein sequence ID" value="MFD1702464.1"/>
    <property type="molecule type" value="Genomic_DNA"/>
</dbReference>
<reference evidence="3" key="1">
    <citation type="journal article" date="2019" name="Int. J. Syst. Evol. Microbiol.">
        <title>The Global Catalogue of Microorganisms (GCM) 10K type strain sequencing project: providing services to taxonomists for standard genome sequencing and annotation.</title>
        <authorList>
            <consortium name="The Broad Institute Genomics Platform"/>
            <consortium name="The Broad Institute Genome Sequencing Center for Infectious Disease"/>
            <person name="Wu L."/>
            <person name="Ma J."/>
        </authorList>
    </citation>
    <scope>NUCLEOTIDE SEQUENCE [LARGE SCALE GENOMIC DNA]</scope>
    <source>
        <strain evidence="3">KCTC 23707</strain>
    </source>
</reference>
<dbReference type="RefSeq" id="WP_378797793.1">
    <property type="nucleotide sequence ID" value="NZ_JBHUER010000003.1"/>
</dbReference>